<dbReference type="AlphaFoldDB" id="A0A1I7GHK7"/>
<evidence type="ECO:0008006" key="4">
    <source>
        <dbReference type="Google" id="ProtNLM"/>
    </source>
</evidence>
<organism evidence="2 3">
    <name type="scientific">Pontibacter akesuensis</name>
    <dbReference type="NCBI Taxonomy" id="388950"/>
    <lineage>
        <taxon>Bacteria</taxon>
        <taxon>Pseudomonadati</taxon>
        <taxon>Bacteroidota</taxon>
        <taxon>Cytophagia</taxon>
        <taxon>Cytophagales</taxon>
        <taxon>Hymenobacteraceae</taxon>
        <taxon>Pontibacter</taxon>
    </lineage>
</organism>
<dbReference type="STRING" id="388950.GCA_001611675_00118"/>
<feature type="transmembrane region" description="Helical" evidence="1">
    <location>
        <begin position="128"/>
        <end position="149"/>
    </location>
</feature>
<protein>
    <recommendedName>
        <fullName evidence="4">Vitamin K-dependent gamma-carboxylase</fullName>
    </recommendedName>
</protein>
<keyword evidence="1" id="KW-1133">Transmembrane helix</keyword>
<feature type="transmembrane region" description="Helical" evidence="1">
    <location>
        <begin position="210"/>
        <end position="227"/>
    </location>
</feature>
<sequence length="488" mass="55786">MMHQVQEALLTVKSSIQRINTSQQELHFKVFSCLWAFASLFHMAQSSSFDTMLHYSLLTLAAIHVLFRPASVAGFVVLLLLQLHDVFYKLPVISNHWIFTAFVNLTILQALVYLILKNKTFKINAGEWLETFAPVVRIEVLILYFYVVFHKLNSGFFSTDLSCASYFMYAQVGDSTVVIPPVLLSLGAYGTIFFEALIPLLLCFRVTRNWGVLVGLLFHGMLGFNPLNGFYDFSSMIFAVYFLFAGPQVVRNIPKMWARVKAKKYLSKINFNVFSYKRLFAVVFVAVGALLVLNLLTKLMLNFELYFFWMGYSLVVVVLFIRSMLEGKPKKLYQSFCTFTVRHWAFFLLPALVFLNGLSPYLGLKTESSFAMFSNLRTEGGVSNHLLVPASLQLFNYQDDMIEIVASSDKFLQRLAEGDLIMNAYKFNDYVARERPAFVTYLQQGEQKTFTLAEAGPDAALLQGNPYWFRKLMNFREISKSPQEPCGH</sequence>
<feature type="transmembrane region" description="Helical" evidence="1">
    <location>
        <begin position="56"/>
        <end position="84"/>
    </location>
</feature>
<feature type="transmembrane region" description="Helical" evidence="1">
    <location>
        <begin position="182"/>
        <end position="203"/>
    </location>
</feature>
<feature type="transmembrane region" description="Helical" evidence="1">
    <location>
        <begin position="345"/>
        <end position="364"/>
    </location>
</feature>
<keyword evidence="3" id="KW-1185">Reference proteome</keyword>
<feature type="transmembrane region" description="Helical" evidence="1">
    <location>
        <begin position="96"/>
        <end position="116"/>
    </location>
</feature>
<evidence type="ECO:0000313" key="2">
    <source>
        <dbReference type="EMBL" id="SFU47950.1"/>
    </source>
</evidence>
<gene>
    <name evidence="2" type="ORF">SAMN04487941_1020</name>
</gene>
<feature type="transmembrane region" description="Helical" evidence="1">
    <location>
        <begin position="305"/>
        <end position="325"/>
    </location>
</feature>
<feature type="transmembrane region" description="Helical" evidence="1">
    <location>
        <begin position="274"/>
        <end position="293"/>
    </location>
</feature>
<feature type="transmembrane region" description="Helical" evidence="1">
    <location>
        <begin position="233"/>
        <end position="253"/>
    </location>
</feature>
<dbReference type="Proteomes" id="UP000182491">
    <property type="component" value="Unassembled WGS sequence"/>
</dbReference>
<evidence type="ECO:0000313" key="3">
    <source>
        <dbReference type="Proteomes" id="UP000182491"/>
    </source>
</evidence>
<keyword evidence="1" id="KW-0472">Membrane</keyword>
<proteinExistence type="predicted"/>
<evidence type="ECO:0000256" key="1">
    <source>
        <dbReference type="SAM" id="Phobius"/>
    </source>
</evidence>
<name>A0A1I7GHK7_9BACT</name>
<reference evidence="3" key="1">
    <citation type="submission" date="2016-10" db="EMBL/GenBank/DDBJ databases">
        <authorList>
            <person name="Varghese N."/>
        </authorList>
    </citation>
    <scope>NUCLEOTIDE SEQUENCE [LARGE SCALE GENOMIC DNA]</scope>
    <source>
        <strain evidence="3">DSM 18820</strain>
    </source>
</reference>
<accession>A0A1I7GHK7</accession>
<keyword evidence="1" id="KW-0812">Transmembrane</keyword>
<dbReference type="EMBL" id="FPCA01000001">
    <property type="protein sequence ID" value="SFU47950.1"/>
    <property type="molecule type" value="Genomic_DNA"/>
</dbReference>